<comment type="caution">
    <text evidence="1">The sequence shown here is derived from an EMBL/GenBank/DDBJ whole genome shotgun (WGS) entry which is preliminary data.</text>
</comment>
<dbReference type="EMBL" id="JANLCM010000002">
    <property type="protein sequence ID" value="MCS5719045.1"/>
    <property type="molecule type" value="Genomic_DNA"/>
</dbReference>
<accession>A0ABT2GS54</accession>
<protein>
    <submittedName>
        <fullName evidence="1">Uncharacterized protein</fullName>
    </submittedName>
</protein>
<proteinExistence type="predicted"/>
<gene>
    <name evidence="1" type="ORF">N1027_12960</name>
</gene>
<evidence type="ECO:0000313" key="1">
    <source>
        <dbReference type="EMBL" id="MCS5719045.1"/>
    </source>
</evidence>
<dbReference type="Proteomes" id="UP001165584">
    <property type="component" value="Unassembled WGS sequence"/>
</dbReference>
<name>A0ABT2GS54_9MICO</name>
<organism evidence="1 2">
    <name type="scientific">Herbiconiux aconitum</name>
    <dbReference type="NCBI Taxonomy" id="2970913"/>
    <lineage>
        <taxon>Bacteria</taxon>
        <taxon>Bacillati</taxon>
        <taxon>Actinomycetota</taxon>
        <taxon>Actinomycetes</taxon>
        <taxon>Micrococcales</taxon>
        <taxon>Microbacteriaceae</taxon>
        <taxon>Herbiconiux</taxon>
    </lineage>
</organism>
<dbReference type="RefSeq" id="WP_259508504.1">
    <property type="nucleotide sequence ID" value="NZ_JANLCM010000002.1"/>
</dbReference>
<keyword evidence="2" id="KW-1185">Reference proteome</keyword>
<sequence>MSLVKDCPRDLSHIRILVGSCDAIGNLSDVVFANASEVVCDGLHRARRNRAVETEPPAARERDITFDHLKSRTARPVGPAAEHELHLTPAFVEIECGQIRLSMREELMELVAVEVRARVGNGRFGEERMDWIGVVADSHAGILRAFHTHPAS</sequence>
<evidence type="ECO:0000313" key="2">
    <source>
        <dbReference type="Proteomes" id="UP001165584"/>
    </source>
</evidence>
<reference evidence="1" key="1">
    <citation type="submission" date="2022-08" db="EMBL/GenBank/DDBJ databases">
        <authorList>
            <person name="Deng Y."/>
            <person name="Han X.-F."/>
            <person name="Zhang Y.-Q."/>
        </authorList>
    </citation>
    <scope>NUCLEOTIDE SEQUENCE</scope>
    <source>
        <strain evidence="1">CPCC 205763</strain>
    </source>
</reference>